<feature type="domain" description="Heterokaryon incompatibility" evidence="2">
    <location>
        <begin position="84"/>
        <end position="242"/>
    </location>
</feature>
<organism evidence="3 4">
    <name type="scientific">Zasmidium cellare</name>
    <name type="common">Wine cellar mold</name>
    <name type="synonym">Racodium cellare</name>
    <dbReference type="NCBI Taxonomy" id="395010"/>
    <lineage>
        <taxon>Eukaryota</taxon>
        <taxon>Fungi</taxon>
        <taxon>Dikarya</taxon>
        <taxon>Ascomycota</taxon>
        <taxon>Pezizomycotina</taxon>
        <taxon>Dothideomycetes</taxon>
        <taxon>Dothideomycetidae</taxon>
        <taxon>Mycosphaerellales</taxon>
        <taxon>Mycosphaerellaceae</taxon>
        <taxon>Zasmidium</taxon>
    </lineage>
</organism>
<dbReference type="PANTHER" id="PTHR24148:SF73">
    <property type="entry name" value="HET DOMAIN PROTEIN (AFU_ORTHOLOGUE AFUA_8G01020)"/>
    <property type="match status" value="1"/>
</dbReference>
<dbReference type="Pfam" id="PF06985">
    <property type="entry name" value="HET"/>
    <property type="match status" value="1"/>
</dbReference>
<comment type="caution">
    <text evidence="3">The sequence shown here is derived from an EMBL/GenBank/DDBJ whole genome shotgun (WGS) entry which is preliminary data.</text>
</comment>
<dbReference type="PANTHER" id="PTHR24148">
    <property type="entry name" value="ANKYRIN REPEAT DOMAIN-CONTAINING PROTEIN 39 HOMOLOG-RELATED"/>
    <property type="match status" value="1"/>
</dbReference>
<dbReference type="Proteomes" id="UP001305779">
    <property type="component" value="Unassembled WGS sequence"/>
</dbReference>
<feature type="region of interest" description="Disordered" evidence="1">
    <location>
        <begin position="1"/>
        <end position="37"/>
    </location>
</feature>
<feature type="compositionally biased region" description="Basic and acidic residues" evidence="1">
    <location>
        <begin position="1"/>
        <end position="18"/>
    </location>
</feature>
<proteinExistence type="predicted"/>
<evidence type="ECO:0000256" key="1">
    <source>
        <dbReference type="SAM" id="MobiDB-lite"/>
    </source>
</evidence>
<keyword evidence="4" id="KW-1185">Reference proteome</keyword>
<evidence type="ECO:0000259" key="2">
    <source>
        <dbReference type="Pfam" id="PF06985"/>
    </source>
</evidence>
<gene>
    <name evidence="3" type="ORF">PRZ48_008195</name>
</gene>
<protein>
    <recommendedName>
        <fullName evidence="2">Heterokaryon incompatibility domain-containing protein</fullName>
    </recommendedName>
</protein>
<sequence length="631" mass="70964">MFKAEYKDDESDEHRYEPLADNGQSSQGDTFPSKAAATDPTYVHQPLENAEKQIRLLQIKPCISDDEDIELRSSVWSLDAVRPFFAISYTWGEPRTRILWIDGKPYNVRLNCHYVLWQARRHHPGSFVWVDSICIDQENLEEKGCQVRIMAEIYAAAKCVLVGVGQEEDGSELIAKFTAEVSRMGDRAPQMKRIRKWKLPTSQGDWPAWEASVDSIDRELMFRAYPQFAQRPYWNRLWIVQEIAAARSIEILCGEVVISWNALIKLTVMLATVLGQLDDESTILAAFGHEMIRVISFAHLNRYSLDRALGTYNSFQCSDPRDHIFGILSLLDSDKQHLSTYPDYTLTTFDIALHCVAHMKSLERVASLLSSLRLGTVTPEIERLCAQKGLHSAPGSSGGSQFPLLPSVYLAGSGKVETFCVCLYPSEGWELVDFLPEEEDRNQSASLERIRRVVQESASLSSAFKQFRPKCVHIKGSNTVALACHDVRMGDVLALVGDWRCKLLLILRHVVGARHEIVGQAFVMDDICMPAVWSDKLGEDQHNQGKDEGSDIPLFTASVELTMTPEDALSFVGQDLVKLGHFDLAARLQRLVTAPVQKSSTAAATVDNIETSSRTMHRCAESKKPEGWWTR</sequence>
<accession>A0ABR0EF55</accession>
<name>A0ABR0EF55_ZASCE</name>
<dbReference type="EMBL" id="JAXOVC010000006">
    <property type="protein sequence ID" value="KAK4500009.1"/>
    <property type="molecule type" value="Genomic_DNA"/>
</dbReference>
<evidence type="ECO:0000313" key="4">
    <source>
        <dbReference type="Proteomes" id="UP001305779"/>
    </source>
</evidence>
<evidence type="ECO:0000313" key="3">
    <source>
        <dbReference type="EMBL" id="KAK4500009.1"/>
    </source>
</evidence>
<dbReference type="InterPro" id="IPR010730">
    <property type="entry name" value="HET"/>
</dbReference>
<reference evidence="3 4" key="1">
    <citation type="journal article" date="2023" name="G3 (Bethesda)">
        <title>A chromosome-level genome assembly of Zasmidium syzygii isolated from banana leaves.</title>
        <authorList>
            <person name="van Westerhoven A.C."/>
            <person name="Mehrabi R."/>
            <person name="Talebi R."/>
            <person name="Steentjes M.B.F."/>
            <person name="Corcolon B."/>
            <person name="Chong P.A."/>
            <person name="Kema G.H.J."/>
            <person name="Seidl M.F."/>
        </authorList>
    </citation>
    <scope>NUCLEOTIDE SEQUENCE [LARGE SCALE GENOMIC DNA]</scope>
    <source>
        <strain evidence="3 4">P124</strain>
    </source>
</reference>
<dbReference type="InterPro" id="IPR052895">
    <property type="entry name" value="HetReg/Transcr_Mod"/>
</dbReference>